<dbReference type="EMBL" id="JAWDID010000007">
    <property type="protein sequence ID" value="MDU0339584.1"/>
    <property type="molecule type" value="Genomic_DNA"/>
</dbReference>
<evidence type="ECO:0000256" key="5">
    <source>
        <dbReference type="ARBA" id="ARBA00022723"/>
    </source>
</evidence>
<dbReference type="InterPro" id="IPR009056">
    <property type="entry name" value="Cyt_c-like_dom"/>
</dbReference>
<dbReference type="InterPro" id="IPR008168">
    <property type="entry name" value="Cyt_C_IC"/>
</dbReference>
<feature type="signal peptide" evidence="9">
    <location>
        <begin position="1"/>
        <end position="27"/>
    </location>
</feature>
<keyword evidence="5 8" id="KW-0479">Metal-binding</keyword>
<dbReference type="RefSeq" id="WP_316017486.1">
    <property type="nucleotide sequence ID" value="NZ_JAWDID010000007.1"/>
</dbReference>
<evidence type="ECO:0000256" key="8">
    <source>
        <dbReference type="PROSITE-ProRule" id="PRU00433"/>
    </source>
</evidence>
<dbReference type="Gene3D" id="1.10.760.10">
    <property type="entry name" value="Cytochrome c-like domain"/>
    <property type="match status" value="1"/>
</dbReference>
<feature type="domain" description="Cytochrome c" evidence="10">
    <location>
        <begin position="29"/>
        <end position="106"/>
    </location>
</feature>
<gene>
    <name evidence="11" type="ORF">RKE40_06820</name>
</gene>
<evidence type="ECO:0000256" key="4">
    <source>
        <dbReference type="ARBA" id="ARBA00022660"/>
    </source>
</evidence>
<evidence type="ECO:0000256" key="6">
    <source>
        <dbReference type="ARBA" id="ARBA00022982"/>
    </source>
</evidence>
<evidence type="ECO:0000256" key="7">
    <source>
        <dbReference type="ARBA" id="ARBA00023004"/>
    </source>
</evidence>
<keyword evidence="3 8" id="KW-0349">Heme</keyword>
<feature type="chain" id="PRO_5046865543" description="Cytochrome c domain-containing protein" evidence="9">
    <location>
        <begin position="28"/>
        <end position="109"/>
    </location>
</feature>
<evidence type="ECO:0000259" key="10">
    <source>
        <dbReference type="PROSITE" id="PS51007"/>
    </source>
</evidence>
<keyword evidence="9" id="KW-0732">Signal</keyword>
<keyword evidence="2" id="KW-0813">Transport</keyword>
<dbReference type="PROSITE" id="PS51007">
    <property type="entry name" value="CYTC"/>
    <property type="match status" value="1"/>
</dbReference>
<protein>
    <recommendedName>
        <fullName evidence="10">Cytochrome c domain-containing protein</fullName>
    </recommendedName>
</protein>
<reference evidence="11 12" key="1">
    <citation type="submission" date="2023-09" db="EMBL/GenBank/DDBJ databases">
        <title>Whole genome shotgun sequencing (WGS) of Bosea sp. ZW T0_25, isolated from stored onions (Allium cepa).</title>
        <authorList>
            <person name="Stoll D.A."/>
            <person name="Huch M."/>
        </authorList>
    </citation>
    <scope>NUCLEOTIDE SEQUENCE [LARGE SCALE GENOMIC DNA]</scope>
    <source>
        <strain evidence="11 12">ZW T0_25</strain>
    </source>
</reference>
<dbReference type="Pfam" id="PF00034">
    <property type="entry name" value="Cytochrom_C"/>
    <property type="match status" value="1"/>
</dbReference>
<accession>A0ABU3S483</accession>
<evidence type="ECO:0000256" key="2">
    <source>
        <dbReference type="ARBA" id="ARBA00022448"/>
    </source>
</evidence>
<dbReference type="PRINTS" id="PR00605">
    <property type="entry name" value="CYTCHROMECIC"/>
</dbReference>
<evidence type="ECO:0000256" key="3">
    <source>
        <dbReference type="ARBA" id="ARBA00022617"/>
    </source>
</evidence>
<evidence type="ECO:0000313" key="11">
    <source>
        <dbReference type="EMBL" id="MDU0339584.1"/>
    </source>
</evidence>
<organism evidence="11 12">
    <name type="scientific">Bosea rubneri</name>
    <dbReference type="NCBI Taxonomy" id="3075434"/>
    <lineage>
        <taxon>Bacteria</taxon>
        <taxon>Pseudomonadati</taxon>
        <taxon>Pseudomonadota</taxon>
        <taxon>Alphaproteobacteria</taxon>
        <taxon>Hyphomicrobiales</taxon>
        <taxon>Boseaceae</taxon>
        <taxon>Bosea</taxon>
    </lineage>
</organism>
<dbReference type="InterPro" id="IPR036909">
    <property type="entry name" value="Cyt_c-like_dom_sf"/>
</dbReference>
<evidence type="ECO:0000313" key="12">
    <source>
        <dbReference type="Proteomes" id="UP001254257"/>
    </source>
</evidence>
<name>A0ABU3S483_9HYPH</name>
<keyword evidence="12" id="KW-1185">Reference proteome</keyword>
<comment type="caution">
    <text evidence="11">The sequence shown here is derived from an EMBL/GenBank/DDBJ whole genome shotgun (WGS) entry which is preliminary data.</text>
</comment>
<keyword evidence="7 8" id="KW-0408">Iron</keyword>
<keyword evidence="4" id="KW-0679">Respiratory chain</keyword>
<comment type="cofactor">
    <cofactor evidence="1">
        <name>heme c</name>
        <dbReference type="ChEBI" id="CHEBI:61717"/>
    </cofactor>
</comment>
<proteinExistence type="predicted"/>
<dbReference type="SUPFAM" id="SSF46626">
    <property type="entry name" value="Cytochrome c"/>
    <property type="match status" value="1"/>
</dbReference>
<evidence type="ECO:0000256" key="9">
    <source>
        <dbReference type="SAM" id="SignalP"/>
    </source>
</evidence>
<dbReference type="Proteomes" id="UP001254257">
    <property type="component" value="Unassembled WGS sequence"/>
</dbReference>
<keyword evidence="6" id="KW-0249">Electron transport</keyword>
<sequence>MPSASPVPTWFGSVATALALSGGPASAAGDKALGEYLSSECSTCHQSSGRQVGGIPAIIGHPADQFVALMITYRDKQRDNQVMQTIAGRLSQEEIEALAAYYESLKPSR</sequence>
<evidence type="ECO:0000256" key="1">
    <source>
        <dbReference type="ARBA" id="ARBA00001926"/>
    </source>
</evidence>